<dbReference type="SUPFAM" id="SSF46785">
    <property type="entry name" value="Winged helix' DNA-binding domain"/>
    <property type="match status" value="1"/>
</dbReference>
<dbReference type="InterPro" id="IPR011711">
    <property type="entry name" value="GntR_C"/>
</dbReference>
<evidence type="ECO:0000259" key="4">
    <source>
        <dbReference type="SMART" id="SM00345"/>
    </source>
</evidence>
<evidence type="ECO:0000313" key="10">
    <source>
        <dbReference type="EMBL" id="CAB4692237.1"/>
    </source>
</evidence>
<dbReference type="AlphaFoldDB" id="A0A6J6EGQ4"/>
<feature type="domain" description="GntR C-terminal" evidence="5">
    <location>
        <begin position="138"/>
        <end position="269"/>
    </location>
</feature>
<dbReference type="EMBL" id="CAEUNJ010000047">
    <property type="protein sequence ID" value="CAB4371930.1"/>
    <property type="molecule type" value="Genomic_DNA"/>
</dbReference>
<dbReference type="InterPro" id="IPR000524">
    <property type="entry name" value="Tscrpt_reg_HTH_GntR"/>
</dbReference>
<evidence type="ECO:0000256" key="3">
    <source>
        <dbReference type="ARBA" id="ARBA00023163"/>
    </source>
</evidence>
<keyword evidence="2" id="KW-0238">DNA-binding</keyword>
<dbReference type="SMART" id="SM00895">
    <property type="entry name" value="FCD"/>
    <property type="match status" value="1"/>
</dbReference>
<evidence type="ECO:0000313" key="12">
    <source>
        <dbReference type="EMBL" id="CAB4991667.1"/>
    </source>
</evidence>
<dbReference type="EMBL" id="CAFBRD010000001">
    <property type="protein sequence ID" value="CAB5072559.1"/>
    <property type="molecule type" value="Genomic_DNA"/>
</dbReference>
<dbReference type="EMBL" id="CAESAL010000001">
    <property type="protein sequence ID" value="CAB4329393.1"/>
    <property type="molecule type" value="Genomic_DNA"/>
</dbReference>
<evidence type="ECO:0000313" key="9">
    <source>
        <dbReference type="EMBL" id="CAB4610824.1"/>
    </source>
</evidence>
<evidence type="ECO:0000256" key="2">
    <source>
        <dbReference type="ARBA" id="ARBA00023125"/>
    </source>
</evidence>
<dbReference type="Pfam" id="PF07729">
    <property type="entry name" value="FCD"/>
    <property type="match status" value="1"/>
</dbReference>
<evidence type="ECO:0000256" key="1">
    <source>
        <dbReference type="ARBA" id="ARBA00023015"/>
    </source>
</evidence>
<dbReference type="InterPro" id="IPR036388">
    <property type="entry name" value="WH-like_DNA-bd_sf"/>
</dbReference>
<accession>A0A6J6EGQ4</accession>
<gene>
    <name evidence="8" type="ORF">UFOPK1762_00039</name>
    <name evidence="9" type="ORF">UFOPK1906_00018</name>
    <name evidence="10" type="ORF">UFOPK2624_00045</name>
    <name evidence="6" type="ORF">UFOPK3331_00029</name>
    <name evidence="11" type="ORF">UFOPK3785_00023</name>
    <name evidence="12" type="ORF">UFOPK3927_01336</name>
    <name evidence="7" type="ORF">UFOPK4201_01144</name>
    <name evidence="13" type="ORF">UFOPK4371_00029</name>
</gene>
<dbReference type="InterPro" id="IPR036390">
    <property type="entry name" value="WH_DNA-bd_sf"/>
</dbReference>
<reference evidence="8" key="1">
    <citation type="submission" date="2020-05" db="EMBL/GenBank/DDBJ databases">
        <authorList>
            <person name="Chiriac C."/>
            <person name="Salcher M."/>
            <person name="Ghai R."/>
            <person name="Kavagutti S V."/>
        </authorList>
    </citation>
    <scope>NUCLEOTIDE SEQUENCE</scope>
</reference>
<dbReference type="EMBL" id="CAEZTY010000001">
    <property type="protein sequence ID" value="CAB4574434.1"/>
    <property type="molecule type" value="Genomic_DNA"/>
</dbReference>
<dbReference type="SUPFAM" id="SSF48008">
    <property type="entry name" value="GntR ligand-binding domain-like"/>
    <property type="match status" value="1"/>
</dbReference>
<proteinExistence type="predicted"/>
<evidence type="ECO:0000313" key="6">
    <source>
        <dbReference type="EMBL" id="CAB4329393.1"/>
    </source>
</evidence>
<evidence type="ECO:0000313" key="7">
    <source>
        <dbReference type="EMBL" id="CAB4371930.1"/>
    </source>
</evidence>
<evidence type="ECO:0000313" key="8">
    <source>
        <dbReference type="EMBL" id="CAB4574434.1"/>
    </source>
</evidence>
<name>A0A6J6EGQ4_9ZZZZ</name>
<dbReference type="Gene3D" id="1.20.120.530">
    <property type="entry name" value="GntR ligand-binding domain-like"/>
    <property type="match status" value="1"/>
</dbReference>
<dbReference type="GO" id="GO:0003677">
    <property type="term" value="F:DNA binding"/>
    <property type="evidence" value="ECO:0007669"/>
    <property type="project" value="UniProtKB-KW"/>
</dbReference>
<dbReference type="PANTHER" id="PTHR43537:SF24">
    <property type="entry name" value="GLUCONATE OPERON TRANSCRIPTIONAL REPRESSOR"/>
    <property type="match status" value="1"/>
</dbReference>
<evidence type="ECO:0000313" key="13">
    <source>
        <dbReference type="EMBL" id="CAB5072559.1"/>
    </source>
</evidence>
<evidence type="ECO:0000259" key="5">
    <source>
        <dbReference type="SMART" id="SM00895"/>
    </source>
</evidence>
<dbReference type="EMBL" id="CAEZXY010000001">
    <property type="protein sequence ID" value="CAB4692237.1"/>
    <property type="molecule type" value="Genomic_DNA"/>
</dbReference>
<dbReference type="SMART" id="SM00345">
    <property type="entry name" value="HTH_GNTR"/>
    <property type="match status" value="1"/>
</dbReference>
<protein>
    <submittedName>
        <fullName evidence="8">Unannotated protein</fullName>
    </submittedName>
</protein>
<evidence type="ECO:0000313" key="11">
    <source>
        <dbReference type="EMBL" id="CAB4938690.1"/>
    </source>
</evidence>
<feature type="domain" description="HTH gntR-type" evidence="4">
    <location>
        <begin position="55"/>
        <end position="113"/>
    </location>
</feature>
<dbReference type="PANTHER" id="PTHR43537">
    <property type="entry name" value="TRANSCRIPTIONAL REGULATOR, GNTR FAMILY"/>
    <property type="match status" value="1"/>
</dbReference>
<dbReference type="EMBL" id="CAFBNJ010000001">
    <property type="protein sequence ID" value="CAB4938690.1"/>
    <property type="molecule type" value="Genomic_DNA"/>
</dbReference>
<keyword evidence="1" id="KW-0805">Transcription regulation</keyword>
<dbReference type="GO" id="GO:0003700">
    <property type="term" value="F:DNA-binding transcription factor activity"/>
    <property type="evidence" value="ECO:0007669"/>
    <property type="project" value="InterPro"/>
</dbReference>
<dbReference type="EMBL" id="CAEZVC010000001">
    <property type="protein sequence ID" value="CAB4610824.1"/>
    <property type="molecule type" value="Genomic_DNA"/>
</dbReference>
<dbReference type="EMBL" id="CAFBOK010000165">
    <property type="protein sequence ID" value="CAB4991667.1"/>
    <property type="molecule type" value="Genomic_DNA"/>
</dbReference>
<dbReference type="Pfam" id="PF00392">
    <property type="entry name" value="GntR"/>
    <property type="match status" value="1"/>
</dbReference>
<sequence length="292" mass="31412">MCRVGGAVGFAGVSEVAPGAPAYNRDMEAPIEPPLRAMGNDDKTRVRLPRMAEVVADSIRSQILTGEMQVVPQLDVLVKQYEVGPPAAREALRILETEGLITVRRGKVGGADVHMPTNERVAYTLSLVLQSSSTALSDVGAALRQLEPLCASMCADRSDRATTIVPELKRLVKEQEEAIGDRPRTMKLTDEFHALLVRQCGNETLVQVVGALEAIWASHAQVVFDAEGVELAPPAVWKAALSEHEKIVQAIAAGDSARVADIARRHLEATHAFMSTVGEVGMVTAALVQRRL</sequence>
<keyword evidence="3" id="KW-0804">Transcription</keyword>
<dbReference type="InterPro" id="IPR008920">
    <property type="entry name" value="TF_FadR/GntR_C"/>
</dbReference>
<organism evidence="8">
    <name type="scientific">freshwater metagenome</name>
    <dbReference type="NCBI Taxonomy" id="449393"/>
    <lineage>
        <taxon>unclassified sequences</taxon>
        <taxon>metagenomes</taxon>
        <taxon>ecological metagenomes</taxon>
    </lineage>
</organism>
<dbReference type="Gene3D" id="1.10.10.10">
    <property type="entry name" value="Winged helix-like DNA-binding domain superfamily/Winged helix DNA-binding domain"/>
    <property type="match status" value="1"/>
</dbReference>